<evidence type="ECO:0000256" key="1">
    <source>
        <dbReference type="SAM" id="MobiDB-lite"/>
    </source>
</evidence>
<dbReference type="Proteomes" id="UP000298416">
    <property type="component" value="Unassembled WGS sequence"/>
</dbReference>
<reference evidence="2" key="1">
    <citation type="submission" date="2018-01" db="EMBL/GenBank/DDBJ databases">
        <authorList>
            <person name="Mao J.F."/>
        </authorList>
    </citation>
    <scope>NUCLEOTIDE SEQUENCE</scope>
    <source>
        <strain evidence="2">Huo1</strain>
        <tissue evidence="2">Leaf</tissue>
    </source>
</reference>
<evidence type="ECO:0000313" key="2">
    <source>
        <dbReference type="EMBL" id="KAG6391408.1"/>
    </source>
</evidence>
<feature type="region of interest" description="Disordered" evidence="1">
    <location>
        <begin position="12"/>
        <end position="31"/>
    </location>
</feature>
<proteinExistence type="predicted"/>
<keyword evidence="3" id="KW-1185">Reference proteome</keyword>
<reference evidence="2" key="2">
    <citation type="submission" date="2020-08" db="EMBL/GenBank/DDBJ databases">
        <title>Plant Genome Project.</title>
        <authorList>
            <person name="Zhang R.-G."/>
        </authorList>
    </citation>
    <scope>NUCLEOTIDE SEQUENCE</scope>
    <source>
        <strain evidence="2">Huo1</strain>
        <tissue evidence="2">Leaf</tissue>
    </source>
</reference>
<name>A0A8X8Z4S5_SALSN</name>
<accession>A0A8X8Z4S5</accession>
<gene>
    <name evidence="2" type="ORF">SASPL_149162</name>
</gene>
<dbReference type="AlphaFoldDB" id="A0A8X8Z4S5"/>
<protein>
    <submittedName>
        <fullName evidence="2">Uncharacterized protein</fullName>
    </submittedName>
</protein>
<evidence type="ECO:0000313" key="3">
    <source>
        <dbReference type="Proteomes" id="UP000298416"/>
    </source>
</evidence>
<sequence>MNHNRYKPLRCSFRPINRGRGRGGGGNGANGDDSSSDNFFNFNKEEPPLLVSITTLSWRALCATRLGVTHACLLIAVIGLCLISHNSCWRGWISSSRTGEIGDVSRILSFSHARAETGDNNDSVDEVNGGKRIEVIPGYSKDEFVMHEKVVLFWA</sequence>
<organism evidence="2">
    <name type="scientific">Salvia splendens</name>
    <name type="common">Scarlet sage</name>
    <dbReference type="NCBI Taxonomy" id="180675"/>
    <lineage>
        <taxon>Eukaryota</taxon>
        <taxon>Viridiplantae</taxon>
        <taxon>Streptophyta</taxon>
        <taxon>Embryophyta</taxon>
        <taxon>Tracheophyta</taxon>
        <taxon>Spermatophyta</taxon>
        <taxon>Magnoliopsida</taxon>
        <taxon>eudicotyledons</taxon>
        <taxon>Gunneridae</taxon>
        <taxon>Pentapetalae</taxon>
        <taxon>asterids</taxon>
        <taxon>lamiids</taxon>
        <taxon>Lamiales</taxon>
        <taxon>Lamiaceae</taxon>
        <taxon>Nepetoideae</taxon>
        <taxon>Mentheae</taxon>
        <taxon>Salviinae</taxon>
        <taxon>Salvia</taxon>
        <taxon>Salvia subgen. Calosphace</taxon>
        <taxon>core Calosphace</taxon>
    </lineage>
</organism>
<dbReference type="EMBL" id="PNBA02000019">
    <property type="protein sequence ID" value="KAG6391408.1"/>
    <property type="molecule type" value="Genomic_DNA"/>
</dbReference>
<comment type="caution">
    <text evidence="2">The sequence shown here is derived from an EMBL/GenBank/DDBJ whole genome shotgun (WGS) entry which is preliminary data.</text>
</comment>